<gene>
    <name evidence="11" type="ORF">SCLCIDRAFT_1206588</name>
</gene>
<evidence type="ECO:0008006" key="13">
    <source>
        <dbReference type="Google" id="ProtNLM"/>
    </source>
</evidence>
<dbReference type="STRING" id="1036808.A0A0C3ERK0"/>
<name>A0A0C3ERK0_9AGAM</name>
<accession>A0A0C3ERK0</accession>
<keyword evidence="5 9" id="KW-0479">Metal-binding</keyword>
<evidence type="ECO:0000256" key="7">
    <source>
        <dbReference type="ARBA" id="ARBA00023004"/>
    </source>
</evidence>
<dbReference type="EMBL" id="KN822004">
    <property type="protein sequence ID" value="KIM70456.1"/>
    <property type="molecule type" value="Genomic_DNA"/>
</dbReference>
<dbReference type="GO" id="GO:0016705">
    <property type="term" value="F:oxidoreductase activity, acting on paired donors, with incorporation or reduction of molecular oxygen"/>
    <property type="evidence" value="ECO:0007669"/>
    <property type="project" value="InterPro"/>
</dbReference>
<evidence type="ECO:0000313" key="12">
    <source>
        <dbReference type="Proteomes" id="UP000053989"/>
    </source>
</evidence>
<comment type="cofactor">
    <cofactor evidence="1 9">
        <name>heme</name>
        <dbReference type="ChEBI" id="CHEBI:30413"/>
    </cofactor>
</comment>
<dbReference type="GO" id="GO:0005506">
    <property type="term" value="F:iron ion binding"/>
    <property type="evidence" value="ECO:0007669"/>
    <property type="project" value="InterPro"/>
</dbReference>
<dbReference type="PROSITE" id="PS00086">
    <property type="entry name" value="CYTOCHROME_P450"/>
    <property type="match status" value="1"/>
</dbReference>
<dbReference type="Pfam" id="PF00067">
    <property type="entry name" value="p450"/>
    <property type="match status" value="1"/>
</dbReference>
<dbReference type="InterPro" id="IPR017972">
    <property type="entry name" value="Cyt_P450_CS"/>
</dbReference>
<dbReference type="GO" id="GO:0020037">
    <property type="term" value="F:heme binding"/>
    <property type="evidence" value="ECO:0007669"/>
    <property type="project" value="InterPro"/>
</dbReference>
<keyword evidence="12" id="KW-1185">Reference proteome</keyword>
<evidence type="ECO:0000256" key="1">
    <source>
        <dbReference type="ARBA" id="ARBA00001971"/>
    </source>
</evidence>
<dbReference type="InterPro" id="IPR036396">
    <property type="entry name" value="Cyt_P450_sf"/>
</dbReference>
<evidence type="ECO:0000256" key="10">
    <source>
        <dbReference type="RuleBase" id="RU000461"/>
    </source>
</evidence>
<dbReference type="PRINTS" id="PR00463">
    <property type="entry name" value="EP450I"/>
</dbReference>
<feature type="binding site" description="axial binding residue" evidence="9">
    <location>
        <position position="438"/>
    </location>
    <ligand>
        <name>heme</name>
        <dbReference type="ChEBI" id="CHEBI:30413"/>
    </ligand>
    <ligandPart>
        <name>Fe</name>
        <dbReference type="ChEBI" id="CHEBI:18248"/>
    </ligandPart>
</feature>
<evidence type="ECO:0000256" key="6">
    <source>
        <dbReference type="ARBA" id="ARBA00023002"/>
    </source>
</evidence>
<dbReference type="InterPro" id="IPR002401">
    <property type="entry name" value="Cyt_P450_E_grp-I"/>
</dbReference>
<dbReference type="OrthoDB" id="2789670at2759"/>
<evidence type="ECO:0000256" key="4">
    <source>
        <dbReference type="ARBA" id="ARBA00022617"/>
    </source>
</evidence>
<evidence type="ECO:0000256" key="2">
    <source>
        <dbReference type="ARBA" id="ARBA00005179"/>
    </source>
</evidence>
<reference evidence="11 12" key="1">
    <citation type="submission" date="2014-04" db="EMBL/GenBank/DDBJ databases">
        <authorList>
            <consortium name="DOE Joint Genome Institute"/>
            <person name="Kuo A."/>
            <person name="Kohler A."/>
            <person name="Nagy L.G."/>
            <person name="Floudas D."/>
            <person name="Copeland A."/>
            <person name="Barry K.W."/>
            <person name="Cichocki N."/>
            <person name="Veneault-Fourrey C."/>
            <person name="LaButti K."/>
            <person name="Lindquist E.A."/>
            <person name="Lipzen A."/>
            <person name="Lundell T."/>
            <person name="Morin E."/>
            <person name="Murat C."/>
            <person name="Sun H."/>
            <person name="Tunlid A."/>
            <person name="Henrissat B."/>
            <person name="Grigoriev I.V."/>
            <person name="Hibbett D.S."/>
            <person name="Martin F."/>
            <person name="Nordberg H.P."/>
            <person name="Cantor M.N."/>
            <person name="Hua S.X."/>
        </authorList>
    </citation>
    <scope>NUCLEOTIDE SEQUENCE [LARGE SCALE GENOMIC DNA]</scope>
    <source>
        <strain evidence="11 12">Foug A</strain>
    </source>
</reference>
<evidence type="ECO:0000256" key="5">
    <source>
        <dbReference type="ARBA" id="ARBA00022723"/>
    </source>
</evidence>
<dbReference type="PANTHER" id="PTHR46300:SF7">
    <property type="entry name" value="P450, PUTATIVE (EUROFUNG)-RELATED"/>
    <property type="match status" value="1"/>
</dbReference>
<evidence type="ECO:0000256" key="9">
    <source>
        <dbReference type="PIRSR" id="PIRSR602401-1"/>
    </source>
</evidence>
<evidence type="ECO:0000313" key="11">
    <source>
        <dbReference type="EMBL" id="KIM70456.1"/>
    </source>
</evidence>
<comment type="pathway">
    <text evidence="2">Secondary metabolite biosynthesis.</text>
</comment>
<reference evidence="12" key="2">
    <citation type="submission" date="2015-01" db="EMBL/GenBank/DDBJ databases">
        <title>Evolutionary Origins and Diversification of the Mycorrhizal Mutualists.</title>
        <authorList>
            <consortium name="DOE Joint Genome Institute"/>
            <consortium name="Mycorrhizal Genomics Consortium"/>
            <person name="Kohler A."/>
            <person name="Kuo A."/>
            <person name="Nagy L.G."/>
            <person name="Floudas D."/>
            <person name="Copeland A."/>
            <person name="Barry K.W."/>
            <person name="Cichocki N."/>
            <person name="Veneault-Fourrey C."/>
            <person name="LaButti K."/>
            <person name="Lindquist E.A."/>
            <person name="Lipzen A."/>
            <person name="Lundell T."/>
            <person name="Morin E."/>
            <person name="Murat C."/>
            <person name="Riley R."/>
            <person name="Ohm R."/>
            <person name="Sun H."/>
            <person name="Tunlid A."/>
            <person name="Henrissat B."/>
            <person name="Grigoriev I.V."/>
            <person name="Hibbett D.S."/>
            <person name="Martin F."/>
        </authorList>
    </citation>
    <scope>NUCLEOTIDE SEQUENCE [LARGE SCALE GENOMIC DNA]</scope>
    <source>
        <strain evidence="12">Foug A</strain>
    </source>
</reference>
<sequence>MIPTTWLNMCIVSIGVYIIHRVVFNRSPAPLPPGPKPLPFLGNLFDIPTIKPWLTYANWGKKFGDIIHIQIFGQHIILLNSVEAAVEILDKKSVKFSDRPVLPMAGDLVGCKDSLPLLQYGDRFREARKQFHRVIGTRTAIEAYHGIESVEIHKFLKRVLTDPERLVAHIRMTIGAIILRISHGYEVKEANDHLVNLAERAVDVFSQATAPGAFLVDSVPILKYVPEWVPGAGFKRKAREWKGVFDELRERPYQFVKNQMEAGTAPKSFMSILLDSRTSSSSEEELHAMKWSASVLFGAGMDTTVSAMHSMFLAMTLFPEAQKIAQAEIDAIIGLDRLPSLSDRQSLPYTEALVKEIHRWHVVSPMGFPHRVSEDDIYNGYYIPKGSLVIPNQWYMLHDRHSFSEPMEFRPERFLVHEDRRPETDPRSVCFGFGRRVCPGSLVADTSLWLLTAMTLAVFDVKKALKDGVEITPEVDPSSGAVSHPKPFKCTIQPRSARALELIQQDPQH</sequence>
<protein>
    <recommendedName>
        <fullName evidence="13">Cytochrome P450</fullName>
    </recommendedName>
</protein>
<dbReference type="Proteomes" id="UP000053989">
    <property type="component" value="Unassembled WGS sequence"/>
</dbReference>
<proteinExistence type="inferred from homology"/>
<keyword evidence="8 10" id="KW-0503">Monooxygenase</keyword>
<dbReference type="InterPro" id="IPR050364">
    <property type="entry name" value="Cytochrome_P450_fung"/>
</dbReference>
<dbReference type="AlphaFoldDB" id="A0A0C3ERK0"/>
<keyword evidence="7 9" id="KW-0408">Iron</keyword>
<dbReference type="InterPro" id="IPR001128">
    <property type="entry name" value="Cyt_P450"/>
</dbReference>
<dbReference type="Gene3D" id="1.10.630.10">
    <property type="entry name" value="Cytochrome P450"/>
    <property type="match status" value="1"/>
</dbReference>
<organism evidence="11 12">
    <name type="scientific">Scleroderma citrinum Foug A</name>
    <dbReference type="NCBI Taxonomy" id="1036808"/>
    <lineage>
        <taxon>Eukaryota</taxon>
        <taxon>Fungi</taxon>
        <taxon>Dikarya</taxon>
        <taxon>Basidiomycota</taxon>
        <taxon>Agaricomycotina</taxon>
        <taxon>Agaricomycetes</taxon>
        <taxon>Agaricomycetidae</taxon>
        <taxon>Boletales</taxon>
        <taxon>Sclerodermatineae</taxon>
        <taxon>Sclerodermataceae</taxon>
        <taxon>Scleroderma</taxon>
    </lineage>
</organism>
<keyword evidence="6 10" id="KW-0560">Oxidoreductase</keyword>
<keyword evidence="4 9" id="KW-0349">Heme</keyword>
<comment type="similarity">
    <text evidence="3 10">Belongs to the cytochrome P450 family.</text>
</comment>
<evidence type="ECO:0000256" key="3">
    <source>
        <dbReference type="ARBA" id="ARBA00010617"/>
    </source>
</evidence>
<dbReference type="CDD" id="cd11065">
    <property type="entry name" value="CYP64-like"/>
    <property type="match status" value="1"/>
</dbReference>
<dbReference type="PANTHER" id="PTHR46300">
    <property type="entry name" value="P450, PUTATIVE (EUROFUNG)-RELATED-RELATED"/>
    <property type="match status" value="1"/>
</dbReference>
<evidence type="ECO:0000256" key="8">
    <source>
        <dbReference type="ARBA" id="ARBA00023033"/>
    </source>
</evidence>
<dbReference type="GO" id="GO:0004497">
    <property type="term" value="F:monooxygenase activity"/>
    <property type="evidence" value="ECO:0007669"/>
    <property type="project" value="UniProtKB-KW"/>
</dbReference>
<dbReference type="HOGENOM" id="CLU_001570_2_3_1"/>
<dbReference type="SUPFAM" id="SSF48264">
    <property type="entry name" value="Cytochrome P450"/>
    <property type="match status" value="1"/>
</dbReference>
<dbReference type="InParanoid" id="A0A0C3ERK0"/>